<dbReference type="PANTHER" id="PTHR12302">
    <property type="entry name" value="EBNA2 BINDING PROTEIN P100"/>
    <property type="match status" value="1"/>
</dbReference>
<dbReference type="RefSeq" id="WP_079446624.1">
    <property type="nucleotide sequence ID" value="NZ_MWPQ01000039.1"/>
</dbReference>
<dbReference type="InterPro" id="IPR016071">
    <property type="entry name" value="Staphylococal_nuclease_OB-fold"/>
</dbReference>
<accession>A0A1V4HYS9</accession>
<dbReference type="Proteomes" id="UP000189940">
    <property type="component" value="Unassembled WGS sequence"/>
</dbReference>
<evidence type="ECO:0000313" key="4">
    <source>
        <dbReference type="Proteomes" id="UP000189940"/>
    </source>
</evidence>
<dbReference type="PANTHER" id="PTHR12302:SF26">
    <property type="entry name" value="BLR1266 PROTEIN"/>
    <property type="match status" value="1"/>
</dbReference>
<dbReference type="STRING" id="29421.B2M20_08515"/>
<feature type="domain" description="TNase-like" evidence="2">
    <location>
        <begin position="34"/>
        <end position="150"/>
    </location>
</feature>
<sequence>MFTLSHTVAATSLAGFLCLSGISAHAETIVGEPRIVDGDTVDIGGKKIRLQGIDAPESDQLCLDAQGEKWACGIAARDALSAFSKNRPWSCEVEGRDRYDRSLAFCSIGSQDINQWIVQNGWALAFVSYSNRYVADESWSRDIHAGLWSGAFIAPWDWRSRSEQTVILGSISVPATAQKLWLEGMSSQDAPDPACTIKAGVHDGECIYHLTGDRWYAKMTMDKPDRHWFCSEKEAEAAGCRAPKR</sequence>
<dbReference type="SUPFAM" id="SSF50199">
    <property type="entry name" value="Staphylococcal nuclease"/>
    <property type="match status" value="1"/>
</dbReference>
<keyword evidence="1" id="KW-0732">Signal</keyword>
<comment type="caution">
    <text evidence="3">The sequence shown here is derived from an EMBL/GenBank/DDBJ whole genome shotgun (WGS) entry which is preliminary data.</text>
</comment>
<proteinExistence type="predicted"/>
<keyword evidence="4" id="KW-1185">Reference proteome</keyword>
<dbReference type="Pfam" id="PF00565">
    <property type="entry name" value="SNase"/>
    <property type="match status" value="1"/>
</dbReference>
<protein>
    <submittedName>
        <fullName evidence="3">Nuclease</fullName>
    </submittedName>
</protein>
<feature type="signal peptide" evidence="1">
    <location>
        <begin position="1"/>
        <end position="26"/>
    </location>
</feature>
<name>A0A1V4HYS9_NITVU</name>
<feature type="chain" id="PRO_5013047804" evidence="1">
    <location>
        <begin position="27"/>
        <end position="245"/>
    </location>
</feature>
<dbReference type="PROSITE" id="PS50830">
    <property type="entry name" value="TNASE_3"/>
    <property type="match status" value="1"/>
</dbReference>
<organism evidence="3 4">
    <name type="scientific">Nitrobacter vulgaris</name>
    <dbReference type="NCBI Taxonomy" id="29421"/>
    <lineage>
        <taxon>Bacteria</taxon>
        <taxon>Pseudomonadati</taxon>
        <taxon>Pseudomonadota</taxon>
        <taxon>Alphaproteobacteria</taxon>
        <taxon>Hyphomicrobiales</taxon>
        <taxon>Nitrobacteraceae</taxon>
        <taxon>Nitrobacter</taxon>
    </lineage>
</organism>
<dbReference type="AlphaFoldDB" id="A0A1V4HYS9"/>
<evidence type="ECO:0000256" key="1">
    <source>
        <dbReference type="SAM" id="SignalP"/>
    </source>
</evidence>
<gene>
    <name evidence="3" type="ORF">B2M20_08515</name>
</gene>
<dbReference type="OrthoDB" id="9805504at2"/>
<dbReference type="SMART" id="SM00318">
    <property type="entry name" value="SNc"/>
    <property type="match status" value="1"/>
</dbReference>
<dbReference type="InterPro" id="IPR035437">
    <property type="entry name" value="SNase_OB-fold_sf"/>
</dbReference>
<reference evidence="3 4" key="1">
    <citation type="submission" date="2017-02" db="EMBL/GenBank/DDBJ databases">
        <title>Genome sequence of the nitrite-oxidizing bacterium Nitrobacter vulgaris strain Ab1.</title>
        <authorList>
            <person name="Mellbye B.L."/>
            <person name="Davis E.W."/>
            <person name="Spieck E."/>
            <person name="Chang J.H."/>
            <person name="Bottomley P.J."/>
            <person name="Sayavedra-Soto L.A."/>
        </authorList>
    </citation>
    <scope>NUCLEOTIDE SEQUENCE [LARGE SCALE GENOMIC DNA]</scope>
    <source>
        <strain evidence="3 4">Ab1</strain>
    </source>
</reference>
<dbReference type="EMBL" id="MWPQ01000039">
    <property type="protein sequence ID" value="OPH83025.1"/>
    <property type="molecule type" value="Genomic_DNA"/>
</dbReference>
<dbReference type="Gene3D" id="2.40.50.90">
    <property type="match status" value="1"/>
</dbReference>
<evidence type="ECO:0000259" key="2">
    <source>
        <dbReference type="PROSITE" id="PS50830"/>
    </source>
</evidence>
<evidence type="ECO:0000313" key="3">
    <source>
        <dbReference type="EMBL" id="OPH83025.1"/>
    </source>
</evidence>